<accession>A0AA39DIE6</accession>
<dbReference type="EMBL" id="JARBHA010000013">
    <property type="protein sequence ID" value="KAJ9685149.1"/>
    <property type="molecule type" value="Genomic_DNA"/>
</dbReference>
<proteinExistence type="predicted"/>
<gene>
    <name evidence="1" type="ORF">PVL29_017255</name>
</gene>
<organism evidence="1 2">
    <name type="scientific">Vitis rotundifolia</name>
    <name type="common">Muscadine grape</name>
    <dbReference type="NCBI Taxonomy" id="103349"/>
    <lineage>
        <taxon>Eukaryota</taxon>
        <taxon>Viridiplantae</taxon>
        <taxon>Streptophyta</taxon>
        <taxon>Embryophyta</taxon>
        <taxon>Tracheophyta</taxon>
        <taxon>Spermatophyta</taxon>
        <taxon>Magnoliopsida</taxon>
        <taxon>eudicotyledons</taxon>
        <taxon>Gunneridae</taxon>
        <taxon>Pentapetalae</taxon>
        <taxon>rosids</taxon>
        <taxon>Vitales</taxon>
        <taxon>Vitaceae</taxon>
        <taxon>Viteae</taxon>
        <taxon>Vitis</taxon>
    </lineage>
</organism>
<keyword evidence="2" id="KW-1185">Reference proteome</keyword>
<reference evidence="1 2" key="1">
    <citation type="journal article" date="2023" name="BMC Biotechnol.">
        <title>Vitis rotundifolia cv Carlos genome sequencing.</title>
        <authorList>
            <person name="Huff M."/>
            <person name="Hulse-Kemp A."/>
            <person name="Scheffler B."/>
            <person name="Youngblood R."/>
            <person name="Simpson S."/>
            <person name="Babiker E."/>
            <person name="Staton M."/>
        </authorList>
    </citation>
    <scope>NUCLEOTIDE SEQUENCE [LARGE SCALE GENOMIC DNA]</scope>
    <source>
        <tissue evidence="1">Leaf</tissue>
    </source>
</reference>
<evidence type="ECO:0000313" key="1">
    <source>
        <dbReference type="EMBL" id="KAJ9685149.1"/>
    </source>
</evidence>
<sequence>MKPIAAGGEGEDTSLITAEDEAKPVVKMGLSQTCSSFEKEISSLLLEFDLTFEVVGDRALRNHVSFVMPNHLNSHAAHLLHLLDWKCQYLTLHLVDFSFGSTDNSSALGFSSLVLSMLSFPFFTLCPITVWESYTLDLSANISTASVIQKEVSLGKGLCCRILLFVLGMKRKTLSTGQPK</sequence>
<name>A0AA39DIE6_VITRO</name>
<dbReference type="AlphaFoldDB" id="A0AA39DIE6"/>
<protein>
    <submittedName>
        <fullName evidence="1">Uncharacterized protein</fullName>
    </submittedName>
</protein>
<comment type="caution">
    <text evidence="1">The sequence shown here is derived from an EMBL/GenBank/DDBJ whole genome shotgun (WGS) entry which is preliminary data.</text>
</comment>
<dbReference type="Proteomes" id="UP001168098">
    <property type="component" value="Unassembled WGS sequence"/>
</dbReference>
<evidence type="ECO:0000313" key="2">
    <source>
        <dbReference type="Proteomes" id="UP001168098"/>
    </source>
</evidence>